<reference evidence="10 11" key="1">
    <citation type="submission" date="2017-04" db="EMBL/GenBank/DDBJ databases">
        <title>Whole genome sequence of Bdellovibrio bacteriovorus strain SSB218315.</title>
        <authorList>
            <person name="Oyedara O."/>
            <person name="Rodriguez-Perez M.A."/>
        </authorList>
    </citation>
    <scope>NUCLEOTIDE SEQUENCE [LARGE SCALE GENOMIC DNA]</scope>
    <source>
        <strain evidence="10 11">SSB218315</strain>
    </source>
</reference>
<keyword evidence="5 7" id="KW-1133">Transmembrane helix</keyword>
<comment type="subcellular location">
    <subcellularLocation>
        <location evidence="1">Cell membrane</location>
        <topology evidence="1">Multi-pass membrane protein</topology>
    </subcellularLocation>
</comment>
<dbReference type="GO" id="GO:0015421">
    <property type="term" value="F:ABC-type oligopeptide transporter activity"/>
    <property type="evidence" value="ECO:0007669"/>
    <property type="project" value="TreeGrafter"/>
</dbReference>
<dbReference type="InterPro" id="IPR039421">
    <property type="entry name" value="Type_1_exporter"/>
</dbReference>
<dbReference type="RefSeq" id="WP_088566630.1">
    <property type="nucleotide sequence ID" value="NZ_CP020946.1"/>
</dbReference>
<evidence type="ECO:0000256" key="1">
    <source>
        <dbReference type="ARBA" id="ARBA00004651"/>
    </source>
</evidence>
<feature type="transmembrane region" description="Helical" evidence="7">
    <location>
        <begin position="20"/>
        <end position="41"/>
    </location>
</feature>
<dbReference type="SMART" id="SM00382">
    <property type="entry name" value="AAA"/>
    <property type="match status" value="1"/>
</dbReference>
<keyword evidence="3" id="KW-0547">Nucleotide-binding</keyword>
<protein>
    <submittedName>
        <fullName evidence="10">ABC transporter</fullName>
    </submittedName>
</protein>
<dbReference type="Proteomes" id="UP000197003">
    <property type="component" value="Chromosome"/>
</dbReference>
<dbReference type="SUPFAM" id="SSF90123">
    <property type="entry name" value="ABC transporter transmembrane region"/>
    <property type="match status" value="1"/>
</dbReference>
<dbReference type="EMBL" id="CP020946">
    <property type="protein sequence ID" value="ASD65236.1"/>
    <property type="molecule type" value="Genomic_DNA"/>
</dbReference>
<dbReference type="GO" id="GO:0005524">
    <property type="term" value="F:ATP binding"/>
    <property type="evidence" value="ECO:0007669"/>
    <property type="project" value="UniProtKB-KW"/>
</dbReference>
<evidence type="ECO:0000259" key="8">
    <source>
        <dbReference type="PROSITE" id="PS50893"/>
    </source>
</evidence>
<dbReference type="PROSITE" id="PS00211">
    <property type="entry name" value="ABC_TRANSPORTER_1"/>
    <property type="match status" value="1"/>
</dbReference>
<evidence type="ECO:0000313" key="11">
    <source>
        <dbReference type="Proteomes" id="UP000197003"/>
    </source>
</evidence>
<dbReference type="PROSITE" id="PS50893">
    <property type="entry name" value="ABC_TRANSPORTER_2"/>
    <property type="match status" value="1"/>
</dbReference>
<dbReference type="InterPro" id="IPR017871">
    <property type="entry name" value="ABC_transporter-like_CS"/>
</dbReference>
<evidence type="ECO:0000256" key="7">
    <source>
        <dbReference type="SAM" id="Phobius"/>
    </source>
</evidence>
<dbReference type="PANTHER" id="PTHR43394:SF1">
    <property type="entry name" value="ATP-BINDING CASSETTE SUB-FAMILY B MEMBER 10, MITOCHONDRIAL"/>
    <property type="match status" value="1"/>
</dbReference>
<keyword evidence="4" id="KW-0067">ATP-binding</keyword>
<dbReference type="PANTHER" id="PTHR43394">
    <property type="entry name" value="ATP-DEPENDENT PERMEASE MDL1, MITOCHONDRIAL"/>
    <property type="match status" value="1"/>
</dbReference>
<evidence type="ECO:0000256" key="2">
    <source>
        <dbReference type="ARBA" id="ARBA00022692"/>
    </source>
</evidence>
<dbReference type="GO" id="GO:0016887">
    <property type="term" value="F:ATP hydrolysis activity"/>
    <property type="evidence" value="ECO:0007669"/>
    <property type="project" value="InterPro"/>
</dbReference>
<dbReference type="InterPro" id="IPR003593">
    <property type="entry name" value="AAA+_ATPase"/>
</dbReference>
<dbReference type="PROSITE" id="PS50929">
    <property type="entry name" value="ABC_TM1F"/>
    <property type="match status" value="1"/>
</dbReference>
<dbReference type="InterPro" id="IPR036640">
    <property type="entry name" value="ABC1_TM_sf"/>
</dbReference>
<dbReference type="FunFam" id="3.40.50.300:FF:000218">
    <property type="entry name" value="Multidrug ABC transporter ATP-binding protein"/>
    <property type="match status" value="1"/>
</dbReference>
<dbReference type="SUPFAM" id="SSF52540">
    <property type="entry name" value="P-loop containing nucleoside triphosphate hydrolases"/>
    <property type="match status" value="1"/>
</dbReference>
<dbReference type="GO" id="GO:0005886">
    <property type="term" value="C:plasma membrane"/>
    <property type="evidence" value="ECO:0007669"/>
    <property type="project" value="UniProtKB-SubCell"/>
</dbReference>
<dbReference type="InterPro" id="IPR011527">
    <property type="entry name" value="ABC1_TM_dom"/>
</dbReference>
<dbReference type="CDD" id="cd18552">
    <property type="entry name" value="ABC_6TM_MsbA_like"/>
    <property type="match status" value="1"/>
</dbReference>
<evidence type="ECO:0000313" key="10">
    <source>
        <dbReference type="EMBL" id="ASD65236.1"/>
    </source>
</evidence>
<keyword evidence="6 7" id="KW-0472">Membrane</keyword>
<organism evidence="10 11">
    <name type="scientific">Bdellovibrio bacteriovorus</name>
    <dbReference type="NCBI Taxonomy" id="959"/>
    <lineage>
        <taxon>Bacteria</taxon>
        <taxon>Pseudomonadati</taxon>
        <taxon>Bdellovibrionota</taxon>
        <taxon>Bdellovibrionia</taxon>
        <taxon>Bdellovibrionales</taxon>
        <taxon>Pseudobdellovibrionaceae</taxon>
        <taxon>Bdellovibrio</taxon>
    </lineage>
</organism>
<name>A0A1Z3NCP7_BDEBC</name>
<gene>
    <name evidence="10" type="ORF">B9G79_17505</name>
</gene>
<feature type="transmembrane region" description="Helical" evidence="7">
    <location>
        <begin position="243"/>
        <end position="263"/>
    </location>
</feature>
<feature type="domain" description="ABC transmembrane type-1" evidence="9">
    <location>
        <begin position="22"/>
        <end position="303"/>
    </location>
</feature>
<dbReference type="Pfam" id="PF00664">
    <property type="entry name" value="ABC_membrane"/>
    <property type="match status" value="1"/>
</dbReference>
<proteinExistence type="predicted"/>
<feature type="domain" description="ABC transporter" evidence="8">
    <location>
        <begin position="337"/>
        <end position="570"/>
    </location>
</feature>
<dbReference type="Pfam" id="PF00005">
    <property type="entry name" value="ABC_tran"/>
    <property type="match status" value="1"/>
</dbReference>
<sequence>MMSPEIKKLLGELKQYKSTLYIVAATGILNALATTQLAYMIKGLFDGLSANQQQAMATLVPIALGLALVQATSRYFHIYLMNYTAERVVQGLRQKLQQKFMRLNLSFHNNYAAGSGGLISRILNDIRIIQDGLRVVADIFLYPLMLVGLLINLIRIDWKLTLATFLIAPLIAVILKNIARSMRKYIPQERDVMEYMTSTIKESLDGVRIIQSFNLEKDMGERLIKESDKYLGIRKTIYKRQEASGPVTEFLATAIVLCVFMYVSYEIAAGRSTPGTFVGFVASLLMINQPIKRVQEAYVRIQEVTISLRRIFEIIENESEVPQVANPVPFPKDWKKITYKNVSFSYGKEMILKNLNLEINRGEVVALVGASGSGKSTIVNLLERFFDPTSGEILIDDVNIHHIGLQDLRRNVALVTQDVFLFSDTIEKNIWAGDYNRTREDIPAMAKLANAHDFIMKTPQGYQSRVGDRGNLLSGGEKQRISIARAMFKDAPVLILDEATSALDTASEIEVQKGIDHLMEGRTALVIAHRLSTIQKADKIVVMKSGEIAEIGTHKDLMSNEGEYFRFHSLQHT</sequence>
<evidence type="ECO:0000256" key="5">
    <source>
        <dbReference type="ARBA" id="ARBA00022989"/>
    </source>
</evidence>
<dbReference type="OrthoDB" id="5578035at2"/>
<dbReference type="Gene3D" id="3.40.50.300">
    <property type="entry name" value="P-loop containing nucleotide triphosphate hydrolases"/>
    <property type="match status" value="1"/>
</dbReference>
<evidence type="ECO:0000259" key="9">
    <source>
        <dbReference type="PROSITE" id="PS50929"/>
    </source>
</evidence>
<evidence type="ECO:0000256" key="6">
    <source>
        <dbReference type="ARBA" id="ARBA00023136"/>
    </source>
</evidence>
<feature type="transmembrane region" description="Helical" evidence="7">
    <location>
        <begin position="135"/>
        <end position="154"/>
    </location>
</feature>
<evidence type="ECO:0000256" key="4">
    <source>
        <dbReference type="ARBA" id="ARBA00022840"/>
    </source>
</evidence>
<dbReference type="InterPro" id="IPR003439">
    <property type="entry name" value="ABC_transporter-like_ATP-bd"/>
</dbReference>
<dbReference type="AlphaFoldDB" id="A0A1Z3NCP7"/>
<feature type="transmembrane region" description="Helical" evidence="7">
    <location>
        <begin position="160"/>
        <end position="179"/>
    </location>
</feature>
<evidence type="ECO:0000256" key="3">
    <source>
        <dbReference type="ARBA" id="ARBA00022741"/>
    </source>
</evidence>
<dbReference type="Gene3D" id="1.20.1560.10">
    <property type="entry name" value="ABC transporter type 1, transmembrane domain"/>
    <property type="match status" value="1"/>
</dbReference>
<dbReference type="InterPro" id="IPR027417">
    <property type="entry name" value="P-loop_NTPase"/>
</dbReference>
<keyword evidence="2 7" id="KW-0812">Transmembrane</keyword>
<accession>A0A1Z3NCP7</accession>
<feature type="transmembrane region" description="Helical" evidence="7">
    <location>
        <begin position="53"/>
        <end position="71"/>
    </location>
</feature>